<keyword evidence="3" id="KW-1185">Reference proteome</keyword>
<dbReference type="Proteomes" id="UP001434883">
    <property type="component" value="Unassembled WGS sequence"/>
</dbReference>
<evidence type="ECO:0000313" key="2">
    <source>
        <dbReference type="EMBL" id="MEQ2218695.1"/>
    </source>
</evidence>
<protein>
    <recommendedName>
        <fullName evidence="1">Molybdenum cofactor sulfurase middle domain-containing protein</fullName>
    </recommendedName>
</protein>
<evidence type="ECO:0000313" key="3">
    <source>
        <dbReference type="Proteomes" id="UP001434883"/>
    </source>
</evidence>
<organism evidence="2 3">
    <name type="scientific">Xenoophorus captivus</name>
    <dbReference type="NCBI Taxonomy" id="1517983"/>
    <lineage>
        <taxon>Eukaryota</taxon>
        <taxon>Metazoa</taxon>
        <taxon>Chordata</taxon>
        <taxon>Craniata</taxon>
        <taxon>Vertebrata</taxon>
        <taxon>Euteleostomi</taxon>
        <taxon>Actinopterygii</taxon>
        <taxon>Neopterygii</taxon>
        <taxon>Teleostei</taxon>
        <taxon>Neoteleostei</taxon>
        <taxon>Acanthomorphata</taxon>
        <taxon>Ovalentaria</taxon>
        <taxon>Atherinomorphae</taxon>
        <taxon>Cyprinodontiformes</taxon>
        <taxon>Goodeidae</taxon>
        <taxon>Xenoophorus</taxon>
    </lineage>
</organism>
<dbReference type="SUPFAM" id="SSF141673">
    <property type="entry name" value="MOSC N-terminal domain-like"/>
    <property type="match status" value="1"/>
</dbReference>
<evidence type="ECO:0000259" key="1">
    <source>
        <dbReference type="Pfam" id="PF03476"/>
    </source>
</evidence>
<sequence>HWLVVTEEGNMVTARQEPRLVLVSLSYRGGHAYLNGPDMEELKLPVKQPDNPILNCRFHITDSWEEIQIGSVRLQRVMACGSYRLCKPSEKHLYKKAPLFGQLHTVKKTGILHVGDEVYKITR</sequence>
<comment type="caution">
    <text evidence="2">The sequence shown here is derived from an EMBL/GenBank/DDBJ whole genome shotgun (WGS) entry which is preliminary data.</text>
</comment>
<reference evidence="2 3" key="1">
    <citation type="submission" date="2021-06" db="EMBL/GenBank/DDBJ databases">
        <authorList>
            <person name="Palmer J.M."/>
        </authorList>
    </citation>
    <scope>NUCLEOTIDE SEQUENCE [LARGE SCALE GENOMIC DNA]</scope>
    <source>
        <strain evidence="2 3">XC_2019</strain>
        <tissue evidence="2">Muscle</tissue>
    </source>
</reference>
<name>A0ABV0SDR9_9TELE</name>
<feature type="domain" description="Molybdenum cofactor sulfurase middle" evidence="1">
    <location>
        <begin position="1"/>
        <end position="59"/>
    </location>
</feature>
<dbReference type="Pfam" id="PF03476">
    <property type="entry name" value="MOSC_N"/>
    <property type="match status" value="1"/>
</dbReference>
<proteinExistence type="predicted"/>
<dbReference type="EMBL" id="JAHRIN010077396">
    <property type="protein sequence ID" value="MEQ2218695.1"/>
    <property type="molecule type" value="Genomic_DNA"/>
</dbReference>
<gene>
    <name evidence="2" type="ORF">XENOCAPTIV_006919</name>
</gene>
<feature type="non-terminal residue" evidence="2">
    <location>
        <position position="1"/>
    </location>
</feature>
<accession>A0ABV0SDR9</accession>
<dbReference type="InterPro" id="IPR005303">
    <property type="entry name" value="MOCOS_middle"/>
</dbReference>